<feature type="region of interest" description="Disordered" evidence="1">
    <location>
        <begin position="354"/>
        <end position="385"/>
    </location>
</feature>
<evidence type="ECO:0000313" key="3">
    <source>
        <dbReference type="Proteomes" id="UP001140074"/>
    </source>
</evidence>
<name>A0A9W8M8Z2_9FUNG</name>
<dbReference type="CDD" id="cd20557">
    <property type="entry name" value="CYCLIN_ScPCL1-like"/>
    <property type="match status" value="1"/>
</dbReference>
<dbReference type="GO" id="GO:0016538">
    <property type="term" value="F:cyclin-dependent protein serine/threonine kinase regulator activity"/>
    <property type="evidence" value="ECO:0007669"/>
    <property type="project" value="TreeGrafter"/>
</dbReference>
<gene>
    <name evidence="2" type="primary">PCL5</name>
    <name evidence="2" type="ORF">GGH94_000076</name>
</gene>
<dbReference type="PANTHER" id="PTHR15615">
    <property type="match status" value="1"/>
</dbReference>
<organism evidence="2 3">
    <name type="scientific">Coemansia aciculifera</name>
    <dbReference type="NCBI Taxonomy" id="417176"/>
    <lineage>
        <taxon>Eukaryota</taxon>
        <taxon>Fungi</taxon>
        <taxon>Fungi incertae sedis</taxon>
        <taxon>Zoopagomycota</taxon>
        <taxon>Kickxellomycotina</taxon>
        <taxon>Kickxellomycetes</taxon>
        <taxon>Kickxellales</taxon>
        <taxon>Kickxellaceae</taxon>
        <taxon>Coemansia</taxon>
    </lineage>
</organism>
<feature type="region of interest" description="Disordered" evidence="1">
    <location>
        <begin position="78"/>
        <end position="101"/>
    </location>
</feature>
<sequence length="685" mass="74034">MVSHAGTFTIEPSTRLHRQEAAVSGPSLQLGSGNSGNLTLHVGGWYQQQQQVQKPAATLTTTVNNYESAASSRVYEYSGLPQQQRPATNTYNNNSGQKRTHALSITTTRPSLDTDVDADAGRDKSLAVADAPEHSNHKRLCAGQQLPAAPSSGLRITDLLNPAAAAVAAAASAAPALTAAHRMTLPSAMTRSHSEDSKHYYHQLAQLQIQLQQQQQPAVPLDPMARFVRTATAPTETASAPAYSAAGACAQGIVREALELDKVYDIACVIIESIWPNHSNSHSTLLCSLRCFVAETHRQSRLGIDALELCMFYLLRAKSIIQSKQRAARQKKEEQQQQYYQHDQQQRLLALSETQGSQHLSRPDVGTPPLSPVALSPTGIRTTTASTHGLTSTAAEGMLSSPLDSIAESPITPADSVRSGQAVYLPMDKQQLLGNNMITPLTPQSKRLIAGTTGTLPNSYRTFVATATSDKPVAAVAAAAAHQEQSAKAPATKPKSDVTMCGRRMFVAALMCASKFMYDRSYANKAWNKFTKLPLEQLGDMERGFLNMIDYRLYVDKNTYDKFHRLLARSCMRNGRLMVCDPASRSVSSVGCDNKVNAAAMPMTPLTPPLSSTAADQHLAKAQRAMLAQRLDVLSTGSTAVSTPMVSPGYSADLQTIQIQDQVLRARKLPKQLINVPHIATSIVE</sequence>
<evidence type="ECO:0000256" key="1">
    <source>
        <dbReference type="SAM" id="MobiDB-lite"/>
    </source>
</evidence>
<dbReference type="Gene3D" id="1.10.472.10">
    <property type="entry name" value="Cyclin-like"/>
    <property type="match status" value="1"/>
</dbReference>
<proteinExistence type="predicted"/>
<dbReference type="Pfam" id="PF08613">
    <property type="entry name" value="Cyclin"/>
    <property type="match status" value="1"/>
</dbReference>
<dbReference type="EMBL" id="JANBUY010000002">
    <property type="protein sequence ID" value="KAJ2868544.1"/>
    <property type="molecule type" value="Genomic_DNA"/>
</dbReference>
<dbReference type="PANTHER" id="PTHR15615:SF36">
    <property type="entry name" value="PHO85 CYCLIN-5"/>
    <property type="match status" value="1"/>
</dbReference>
<evidence type="ECO:0000313" key="2">
    <source>
        <dbReference type="EMBL" id="KAJ2868544.1"/>
    </source>
</evidence>
<keyword evidence="3" id="KW-1185">Reference proteome</keyword>
<dbReference type="GO" id="GO:0019901">
    <property type="term" value="F:protein kinase binding"/>
    <property type="evidence" value="ECO:0007669"/>
    <property type="project" value="InterPro"/>
</dbReference>
<accession>A0A9W8M8Z2</accession>
<dbReference type="GO" id="GO:0000307">
    <property type="term" value="C:cyclin-dependent protein kinase holoenzyme complex"/>
    <property type="evidence" value="ECO:0007669"/>
    <property type="project" value="TreeGrafter"/>
</dbReference>
<protein>
    <submittedName>
        <fullName evidence="2">PHO85 cyclin-5</fullName>
    </submittedName>
</protein>
<reference evidence="2" key="1">
    <citation type="submission" date="2022-07" db="EMBL/GenBank/DDBJ databases">
        <title>Phylogenomic reconstructions and comparative analyses of Kickxellomycotina fungi.</title>
        <authorList>
            <person name="Reynolds N.K."/>
            <person name="Stajich J.E."/>
            <person name="Barry K."/>
            <person name="Grigoriev I.V."/>
            <person name="Crous P."/>
            <person name="Smith M.E."/>
        </authorList>
    </citation>
    <scope>NUCLEOTIDE SEQUENCE</scope>
    <source>
        <strain evidence="2">RSA 476</strain>
    </source>
</reference>
<dbReference type="Proteomes" id="UP001140074">
    <property type="component" value="Unassembled WGS sequence"/>
</dbReference>
<feature type="compositionally biased region" description="Polar residues" evidence="1">
    <location>
        <begin position="80"/>
        <end position="101"/>
    </location>
</feature>
<dbReference type="InterPro" id="IPR013922">
    <property type="entry name" value="Cyclin_PHO80-like"/>
</dbReference>
<comment type="caution">
    <text evidence="2">The sequence shown here is derived from an EMBL/GenBank/DDBJ whole genome shotgun (WGS) entry which is preliminary data.</text>
</comment>
<dbReference type="AlphaFoldDB" id="A0A9W8M8Z2"/>
<dbReference type="GO" id="GO:0005634">
    <property type="term" value="C:nucleus"/>
    <property type="evidence" value="ECO:0007669"/>
    <property type="project" value="TreeGrafter"/>
</dbReference>